<keyword evidence="1" id="KW-1133">Transmembrane helix</keyword>
<dbReference type="PIRSF" id="PIRSF033111">
    <property type="entry name" value="UCP033111"/>
    <property type="match status" value="1"/>
</dbReference>
<feature type="transmembrane region" description="Helical" evidence="1">
    <location>
        <begin position="124"/>
        <end position="145"/>
    </location>
</feature>
<keyword evidence="1" id="KW-0812">Transmembrane</keyword>
<keyword evidence="1" id="KW-0472">Membrane</keyword>
<reference evidence="3" key="1">
    <citation type="submission" date="2016-06" db="EMBL/GenBank/DDBJ databases">
        <title>Four novel species of enterococci isolated from chicken manure.</title>
        <authorList>
            <person name="Van Tyne D."/>
        </authorList>
    </citation>
    <scope>NUCLEOTIDE SEQUENCE [LARGE SCALE GENOMIC DNA]</scope>
    <source>
        <strain evidence="3">JM9A</strain>
    </source>
</reference>
<dbReference type="SUPFAM" id="SSF158560">
    <property type="entry name" value="BH3980-like"/>
    <property type="match status" value="1"/>
</dbReference>
<dbReference type="InterPro" id="IPR009214">
    <property type="entry name" value="DUF1129"/>
</dbReference>
<dbReference type="RefSeq" id="WP_161869441.1">
    <property type="nucleotide sequence ID" value="NZ_JAQFAM010000006.1"/>
</dbReference>
<dbReference type="EMBL" id="MAEI02000001">
    <property type="protein sequence ID" value="MEO1780658.1"/>
    <property type="molecule type" value="Genomic_DNA"/>
</dbReference>
<evidence type="ECO:0008006" key="4">
    <source>
        <dbReference type="Google" id="ProtNLM"/>
    </source>
</evidence>
<evidence type="ECO:0000313" key="2">
    <source>
        <dbReference type="EMBL" id="MEO1780658.1"/>
    </source>
</evidence>
<evidence type="ECO:0000256" key="1">
    <source>
        <dbReference type="SAM" id="Phobius"/>
    </source>
</evidence>
<organism evidence="2 3">
    <name type="scientific">Enterococcus diestrammenae</name>
    <dbReference type="NCBI Taxonomy" id="1155073"/>
    <lineage>
        <taxon>Bacteria</taxon>
        <taxon>Bacillati</taxon>
        <taxon>Bacillota</taxon>
        <taxon>Bacilli</taxon>
        <taxon>Lactobacillales</taxon>
        <taxon>Enterococcaceae</taxon>
        <taxon>Enterococcus</taxon>
    </lineage>
</organism>
<protein>
    <recommendedName>
        <fullName evidence="4">DUF1129 domain-containing protein</fullName>
    </recommendedName>
</protein>
<reference evidence="2 3" key="2">
    <citation type="submission" date="2024-02" db="EMBL/GenBank/DDBJ databases">
        <title>The Genome Sequence of Enterococcus diestrammenae JM9A.</title>
        <authorList>
            <person name="Earl A."/>
            <person name="Manson A."/>
            <person name="Gilmore M."/>
            <person name="Sanders J."/>
            <person name="Shea T."/>
            <person name="Howe W."/>
            <person name="Livny J."/>
            <person name="Cuomo C."/>
            <person name="Neafsey D."/>
            <person name="Birren B."/>
        </authorList>
    </citation>
    <scope>NUCLEOTIDE SEQUENCE [LARGE SCALE GENOMIC DNA]</scope>
    <source>
        <strain evidence="2 3">JM9A</strain>
    </source>
</reference>
<feature type="transmembrane region" description="Helical" evidence="1">
    <location>
        <begin position="101"/>
        <end position="118"/>
    </location>
</feature>
<accession>A0ABV0EXX7</accession>
<feature type="transmembrane region" description="Helical" evidence="1">
    <location>
        <begin position="165"/>
        <end position="184"/>
    </location>
</feature>
<sequence length="235" mass="26925">MEPEVLRQYVSENRELEPQLTKRNQQYIFDLKKSLQAANLSEEEMVIAMHDILPTLVEEQKTGKTARQLFGTVSERTEAIINKPQPLPETKPVLMWLDNSLFILGVFGLMVGVMGLFTNGKAQMYGLFSLIIGAAIGGFVFYLFYKFFYQYEQPGADKSKRPKMWKALLMMIPIFFLWMLVWGASSLPIFDILNPVMPPIVTMIIGAAALGLRWFLKKQFNIQGSFSMPPRQEQK</sequence>
<dbReference type="Proteomes" id="UP001429357">
    <property type="component" value="Unassembled WGS sequence"/>
</dbReference>
<dbReference type="Pfam" id="PF06570">
    <property type="entry name" value="DUF1129"/>
    <property type="match status" value="1"/>
</dbReference>
<gene>
    <name evidence="2" type="ORF">BAU18_000197</name>
</gene>
<proteinExistence type="predicted"/>
<feature type="transmembrane region" description="Helical" evidence="1">
    <location>
        <begin position="196"/>
        <end position="216"/>
    </location>
</feature>
<name>A0ABV0EXX7_9ENTE</name>
<comment type="caution">
    <text evidence="2">The sequence shown here is derived from an EMBL/GenBank/DDBJ whole genome shotgun (WGS) entry which is preliminary data.</text>
</comment>
<evidence type="ECO:0000313" key="3">
    <source>
        <dbReference type="Proteomes" id="UP001429357"/>
    </source>
</evidence>
<keyword evidence="3" id="KW-1185">Reference proteome</keyword>